<keyword evidence="1" id="KW-0175">Coiled coil</keyword>
<evidence type="ECO:0000256" key="2">
    <source>
        <dbReference type="SAM" id="MobiDB-lite"/>
    </source>
</evidence>
<feature type="coiled-coil region" evidence="1">
    <location>
        <begin position="52"/>
        <end position="93"/>
    </location>
</feature>
<sequence>MHCLTRCGHTFHEQCITEWICSGYNSAVCRVGANRGHVVTLYVHTMDQEEAASTQEAEYVQLIAEKKKADEKIEELKKELNDSTEKYYQLEKEFQIFKQSDESNHRGKSSARRGSKRAFVGGDDDDEDQTLDTRKKIKRKSRAVAPRINPADAVQDRPPRDNPADPVQDLPPRDNPADDVVEDPPPLNEADAEGIIWLD</sequence>
<dbReference type="SUPFAM" id="SSF57850">
    <property type="entry name" value="RING/U-box"/>
    <property type="match status" value="1"/>
</dbReference>
<dbReference type="Proteomes" id="UP000887577">
    <property type="component" value="Unplaced"/>
</dbReference>
<feature type="region of interest" description="Disordered" evidence="2">
    <location>
        <begin position="98"/>
        <end position="199"/>
    </location>
</feature>
<dbReference type="Gene3D" id="3.30.40.10">
    <property type="entry name" value="Zinc/RING finger domain, C3HC4 (zinc finger)"/>
    <property type="match status" value="1"/>
</dbReference>
<dbReference type="WBParaSite" id="PSU_v2.g3866.t1">
    <property type="protein sequence ID" value="PSU_v2.g3866.t1"/>
    <property type="gene ID" value="PSU_v2.g3866"/>
</dbReference>
<proteinExistence type="predicted"/>
<reference evidence="4" key="1">
    <citation type="submission" date="2022-11" db="UniProtKB">
        <authorList>
            <consortium name="WormBaseParasite"/>
        </authorList>
    </citation>
    <scope>IDENTIFICATION</scope>
</reference>
<feature type="compositionally biased region" description="Basic and acidic residues" evidence="2">
    <location>
        <begin position="154"/>
        <end position="163"/>
    </location>
</feature>
<accession>A0A914YT52</accession>
<evidence type="ECO:0000313" key="4">
    <source>
        <dbReference type="WBParaSite" id="PSU_v2.g3866.t1"/>
    </source>
</evidence>
<feature type="compositionally biased region" description="Basic residues" evidence="2">
    <location>
        <begin position="106"/>
        <end position="116"/>
    </location>
</feature>
<name>A0A914YT52_9BILA</name>
<keyword evidence="3" id="KW-1185">Reference proteome</keyword>
<dbReference type="InterPro" id="IPR013083">
    <property type="entry name" value="Znf_RING/FYVE/PHD"/>
</dbReference>
<evidence type="ECO:0000256" key="1">
    <source>
        <dbReference type="SAM" id="Coils"/>
    </source>
</evidence>
<organism evidence="3 4">
    <name type="scientific">Panagrolaimus superbus</name>
    <dbReference type="NCBI Taxonomy" id="310955"/>
    <lineage>
        <taxon>Eukaryota</taxon>
        <taxon>Metazoa</taxon>
        <taxon>Ecdysozoa</taxon>
        <taxon>Nematoda</taxon>
        <taxon>Chromadorea</taxon>
        <taxon>Rhabditida</taxon>
        <taxon>Tylenchina</taxon>
        <taxon>Panagrolaimomorpha</taxon>
        <taxon>Panagrolaimoidea</taxon>
        <taxon>Panagrolaimidae</taxon>
        <taxon>Panagrolaimus</taxon>
    </lineage>
</organism>
<evidence type="ECO:0000313" key="3">
    <source>
        <dbReference type="Proteomes" id="UP000887577"/>
    </source>
</evidence>
<dbReference type="AlphaFoldDB" id="A0A914YT52"/>
<protein>
    <submittedName>
        <fullName evidence="4">RING-type domain-containing protein</fullName>
    </submittedName>
</protein>